<keyword evidence="1" id="KW-0472">Membrane</keyword>
<reference evidence="4 7" key="2">
    <citation type="submission" date="2019-11" db="EMBL/GenBank/DDBJ databases">
        <title>Detection and genome characteristic of a blood enterococcus casselifavus isolate from Zhengzhou,china.</title>
        <authorList>
            <person name="Wen P."/>
        </authorList>
    </citation>
    <scope>NUCLEOTIDE SEQUENCE [LARGE SCALE GENOMIC DNA]</scope>
    <source>
        <strain evidence="4 7">EC291</strain>
    </source>
</reference>
<dbReference type="Proteomes" id="UP000422837">
    <property type="component" value="Chromosome"/>
</dbReference>
<dbReference type="GeneID" id="91575240"/>
<dbReference type="Proteomes" id="UP001253851">
    <property type="component" value="Unassembled WGS sequence"/>
</dbReference>
<evidence type="ECO:0000313" key="3">
    <source>
        <dbReference type="EMBL" id="MDT2982475.1"/>
    </source>
</evidence>
<reference evidence="2 8" key="3">
    <citation type="submission" date="2023-03" db="EMBL/GenBank/DDBJ databases">
        <authorList>
            <person name="Shen W."/>
            <person name="Cai J."/>
        </authorList>
    </citation>
    <scope>NUCLEOTIDE SEQUENCE [LARGE SCALE GENOMIC DNA]</scope>
    <source>
        <strain evidence="3 8">B516</strain>
        <strain evidence="2">K72-2</strain>
    </source>
</reference>
<evidence type="ECO:0000313" key="8">
    <source>
        <dbReference type="Proteomes" id="UP001253851"/>
    </source>
</evidence>
<accession>A0A1L8SCX9</accession>
<keyword evidence="1" id="KW-1133">Transmembrane helix</keyword>
<keyword evidence="1" id="KW-0812">Transmembrane</keyword>
<feature type="transmembrane region" description="Helical" evidence="1">
    <location>
        <begin position="6"/>
        <end position="23"/>
    </location>
</feature>
<evidence type="ECO:0000313" key="6">
    <source>
        <dbReference type="Proteomes" id="UP000286288"/>
    </source>
</evidence>
<sequence>MVILMLLIMAVTYGVNFFLFRYLNKRPKIDVVERLSMLLGVNMSVLFFDGILLFIGKLLIETVEIIE</sequence>
<feature type="transmembrane region" description="Helical" evidence="1">
    <location>
        <begin position="35"/>
        <end position="60"/>
    </location>
</feature>
<evidence type="ECO:0000313" key="2">
    <source>
        <dbReference type="EMBL" id="MDT2965704.1"/>
    </source>
</evidence>
<dbReference type="OrthoDB" id="2186693at2"/>
<dbReference type="EMBL" id="JARQDV010000011">
    <property type="protein sequence ID" value="MDT2965704.1"/>
    <property type="molecule type" value="Genomic_DNA"/>
</dbReference>
<dbReference type="Proteomes" id="UP000286288">
    <property type="component" value="Unassembled WGS sequence"/>
</dbReference>
<dbReference type="RefSeq" id="WP_005227790.1">
    <property type="nucleotide sequence ID" value="NZ_BAAAXK010000001.1"/>
</dbReference>
<evidence type="ECO:0000313" key="7">
    <source>
        <dbReference type="Proteomes" id="UP000422837"/>
    </source>
</evidence>
<dbReference type="AlphaFoldDB" id="A0A1L8SCX9"/>
<name>A0A1L8SCX9_ENTCA</name>
<evidence type="ECO:0000313" key="4">
    <source>
        <dbReference type="EMBL" id="QGN30918.1"/>
    </source>
</evidence>
<organism evidence="5 6">
    <name type="scientific">Enterococcus casseliflavus</name>
    <name type="common">Enterococcus flavescens</name>
    <dbReference type="NCBI Taxonomy" id="37734"/>
    <lineage>
        <taxon>Bacteria</taxon>
        <taxon>Bacillati</taxon>
        <taxon>Bacillota</taxon>
        <taxon>Bacilli</taxon>
        <taxon>Lactobacillales</taxon>
        <taxon>Enterococcaceae</taxon>
        <taxon>Enterococcus</taxon>
    </lineage>
</organism>
<protein>
    <submittedName>
        <fullName evidence="5">Uncharacterized protein</fullName>
    </submittedName>
</protein>
<reference evidence="5 6" key="1">
    <citation type="submission" date="2018-08" db="EMBL/GenBank/DDBJ databases">
        <title>A genome reference for cultivated species of the human gut microbiota.</title>
        <authorList>
            <person name="Zou Y."/>
            <person name="Xue W."/>
            <person name="Luo G."/>
        </authorList>
    </citation>
    <scope>NUCLEOTIDE SEQUENCE [LARGE SCALE GENOMIC DNA]</scope>
    <source>
        <strain evidence="5 6">AF48-16</strain>
    </source>
</reference>
<evidence type="ECO:0000313" key="5">
    <source>
        <dbReference type="EMBL" id="RHK06244.1"/>
    </source>
</evidence>
<proteinExistence type="predicted"/>
<dbReference type="EMBL" id="JARQDZ010000002">
    <property type="protein sequence ID" value="MDT2982475.1"/>
    <property type="molecule type" value="Genomic_DNA"/>
</dbReference>
<dbReference type="Proteomes" id="UP001268896">
    <property type="component" value="Unassembled WGS sequence"/>
</dbReference>
<dbReference type="EMBL" id="CP046123">
    <property type="protein sequence ID" value="QGN30918.1"/>
    <property type="molecule type" value="Genomic_DNA"/>
</dbReference>
<gene>
    <name evidence="5" type="ORF">DW084_09625</name>
    <name evidence="4" type="ORF">GFU50_15870</name>
    <name evidence="2" type="ORF">P7I32_13900</name>
    <name evidence="3" type="ORF">P7I34_07360</name>
</gene>
<evidence type="ECO:0000256" key="1">
    <source>
        <dbReference type="SAM" id="Phobius"/>
    </source>
</evidence>
<dbReference type="EMBL" id="QRMZ01000011">
    <property type="protein sequence ID" value="RHK06244.1"/>
    <property type="molecule type" value="Genomic_DNA"/>
</dbReference>